<dbReference type="Proteomes" id="UP000622547">
    <property type="component" value="Unassembled WGS sequence"/>
</dbReference>
<dbReference type="GO" id="GO:0005829">
    <property type="term" value="C:cytosol"/>
    <property type="evidence" value="ECO:0007669"/>
    <property type="project" value="TreeGrafter"/>
</dbReference>
<dbReference type="GO" id="GO:0019305">
    <property type="term" value="P:dTDP-rhamnose biosynthetic process"/>
    <property type="evidence" value="ECO:0007669"/>
    <property type="project" value="UniProtKB-UniPathway"/>
</dbReference>
<name>A0A8J3U3S6_9ACTN</name>
<reference evidence="4 5" key="1">
    <citation type="submission" date="2021-01" db="EMBL/GenBank/DDBJ databases">
        <title>Whole genome shotgun sequence of Planotetraspora phitsanulokensis NBRC 104273.</title>
        <authorList>
            <person name="Komaki H."/>
            <person name="Tamura T."/>
        </authorList>
    </citation>
    <scope>NUCLEOTIDE SEQUENCE [LARGE SCALE GENOMIC DNA]</scope>
    <source>
        <strain evidence="4 5">NBRC 104273</strain>
    </source>
</reference>
<dbReference type="PANTHER" id="PTHR10491:SF4">
    <property type="entry name" value="METHIONINE ADENOSYLTRANSFERASE 2 SUBUNIT BETA"/>
    <property type="match status" value="1"/>
</dbReference>
<keyword evidence="5" id="KW-1185">Reference proteome</keyword>
<organism evidence="4 5">
    <name type="scientific">Planotetraspora phitsanulokensis</name>
    <dbReference type="NCBI Taxonomy" id="575192"/>
    <lineage>
        <taxon>Bacteria</taxon>
        <taxon>Bacillati</taxon>
        <taxon>Actinomycetota</taxon>
        <taxon>Actinomycetes</taxon>
        <taxon>Streptosporangiales</taxon>
        <taxon>Streptosporangiaceae</taxon>
        <taxon>Planotetraspora</taxon>
    </lineage>
</organism>
<comment type="similarity">
    <text evidence="1 2">Belongs to the dTDP-4-dehydrorhamnose reductase family.</text>
</comment>
<comment type="pathway">
    <text evidence="2">Carbohydrate biosynthesis; dTDP-L-rhamnose biosynthesis.</text>
</comment>
<dbReference type="PANTHER" id="PTHR10491">
    <property type="entry name" value="DTDP-4-DEHYDRORHAMNOSE REDUCTASE"/>
    <property type="match status" value="1"/>
</dbReference>
<accession>A0A8J3U3S6</accession>
<dbReference type="UniPathway" id="UPA00124"/>
<keyword evidence="2" id="KW-0521">NADP</keyword>
<dbReference type="AlphaFoldDB" id="A0A8J3U3S6"/>
<dbReference type="InterPro" id="IPR029903">
    <property type="entry name" value="RmlD-like-bd"/>
</dbReference>
<protein>
    <recommendedName>
        <fullName evidence="2">dTDP-4-dehydrorhamnose reductase</fullName>
        <ecNumber evidence="2">1.1.1.133</ecNumber>
    </recommendedName>
</protein>
<comment type="function">
    <text evidence="2">Catalyzes the reduction of dTDP-6-deoxy-L-lyxo-4-hexulose to yield dTDP-L-rhamnose.</text>
</comment>
<comment type="caution">
    <text evidence="4">The sequence shown here is derived from an EMBL/GenBank/DDBJ whole genome shotgun (WGS) entry which is preliminary data.</text>
</comment>
<gene>
    <name evidence="4" type="primary">rfbD</name>
    <name evidence="4" type="ORF">Pph01_28870</name>
</gene>
<feature type="domain" description="RmlD-like substrate binding" evidence="3">
    <location>
        <begin position="1"/>
        <end position="269"/>
    </location>
</feature>
<dbReference type="InterPro" id="IPR005913">
    <property type="entry name" value="dTDP_dehydrorham_reduct"/>
</dbReference>
<dbReference type="GO" id="GO:0008831">
    <property type="term" value="F:dTDP-4-dehydrorhamnose reductase activity"/>
    <property type="evidence" value="ECO:0007669"/>
    <property type="project" value="UniProtKB-EC"/>
</dbReference>
<dbReference type="Pfam" id="PF04321">
    <property type="entry name" value="RmlD_sub_bind"/>
    <property type="match status" value="1"/>
</dbReference>
<dbReference type="RefSeq" id="WP_204073567.1">
    <property type="nucleotide sequence ID" value="NZ_BAABHI010000013.1"/>
</dbReference>
<dbReference type="NCBIfam" id="TIGR01214">
    <property type="entry name" value="rmlD"/>
    <property type="match status" value="1"/>
</dbReference>
<evidence type="ECO:0000256" key="1">
    <source>
        <dbReference type="ARBA" id="ARBA00010944"/>
    </source>
</evidence>
<dbReference type="InterPro" id="IPR036291">
    <property type="entry name" value="NAD(P)-bd_dom_sf"/>
</dbReference>
<evidence type="ECO:0000259" key="3">
    <source>
        <dbReference type="Pfam" id="PF04321"/>
    </source>
</evidence>
<keyword evidence="2" id="KW-0560">Oxidoreductase</keyword>
<dbReference type="Gene3D" id="3.40.50.720">
    <property type="entry name" value="NAD(P)-binding Rossmann-like Domain"/>
    <property type="match status" value="1"/>
</dbReference>
<evidence type="ECO:0000313" key="4">
    <source>
        <dbReference type="EMBL" id="GII37884.1"/>
    </source>
</evidence>
<evidence type="ECO:0000313" key="5">
    <source>
        <dbReference type="Proteomes" id="UP000622547"/>
    </source>
</evidence>
<dbReference type="SUPFAM" id="SSF51735">
    <property type="entry name" value="NAD(P)-binding Rossmann-fold domains"/>
    <property type="match status" value="1"/>
</dbReference>
<dbReference type="CDD" id="cd05254">
    <property type="entry name" value="dTDP_HR_like_SDR_e"/>
    <property type="match status" value="1"/>
</dbReference>
<dbReference type="Gene3D" id="3.90.25.10">
    <property type="entry name" value="UDP-galactose 4-epimerase, domain 1"/>
    <property type="match status" value="1"/>
</dbReference>
<dbReference type="EC" id="1.1.1.133" evidence="2"/>
<proteinExistence type="inferred from homology"/>
<dbReference type="EMBL" id="BOOP01000011">
    <property type="protein sequence ID" value="GII37884.1"/>
    <property type="molecule type" value="Genomic_DNA"/>
</dbReference>
<sequence length="276" mass="29641">MVTGARGMLGADLLETLAGDEVTGFGRELDVRDDAAVADAVRELKPDVVVNCAAWTAVDDAETHEEEAMAVNGHAVRGLARACADGGARLIQVSTDYVFDGTRREPYGENDPVSPVNAYGRTKLAGEVAALEHGHVVVRTAWLYGAHGPNFVKTMMRLAAERETVSVVTDQEGQPTSTRDLAAQLVALGRSPIPGGVYHGTCSGRTSWHGFAREIFTLLGADPERVLPTTADAYARPAPRPAYSVLAHGRWSEAGLAPMRDWKEALRDAWPYLSFS</sequence>
<evidence type="ECO:0000256" key="2">
    <source>
        <dbReference type="RuleBase" id="RU364082"/>
    </source>
</evidence>